<sequence length="116" mass="13715">MDTAQAIQTMNDIIRPANDHLMDLTLFYKHRIISRDTYIQHCTILFNEHIANYLLSAADTRIQNPKPLPKQYNINELLSVTEHLQSIKHSYMPYLFRNPNIYPQPNNNNNHQQQII</sequence>
<dbReference type="GeneID" id="31362911"/>
<dbReference type="EMBL" id="ADBJ01000032">
    <property type="protein sequence ID" value="EFA79739.1"/>
    <property type="molecule type" value="Genomic_DNA"/>
</dbReference>
<evidence type="ECO:0000313" key="2">
    <source>
        <dbReference type="Proteomes" id="UP000001396"/>
    </source>
</evidence>
<proteinExistence type="predicted"/>
<accession>D3BFX9</accession>
<comment type="caution">
    <text evidence="1">The sequence shown here is derived from an EMBL/GenBank/DDBJ whole genome shotgun (WGS) entry which is preliminary data.</text>
</comment>
<dbReference type="RefSeq" id="XP_020431860.1">
    <property type="nucleotide sequence ID" value="XM_020578265.1"/>
</dbReference>
<dbReference type="Proteomes" id="UP000001396">
    <property type="component" value="Unassembled WGS sequence"/>
</dbReference>
<evidence type="ECO:0000313" key="1">
    <source>
        <dbReference type="EMBL" id="EFA79739.1"/>
    </source>
</evidence>
<gene>
    <name evidence="1" type="ORF">PPL_07430</name>
</gene>
<reference evidence="1 2" key="1">
    <citation type="journal article" date="2011" name="Genome Res.">
        <title>Phylogeny-wide analysis of social amoeba genomes highlights ancient origins for complex intercellular communication.</title>
        <authorList>
            <person name="Heidel A.J."/>
            <person name="Lawal H.M."/>
            <person name="Felder M."/>
            <person name="Schilde C."/>
            <person name="Helps N.R."/>
            <person name="Tunggal B."/>
            <person name="Rivero F."/>
            <person name="John U."/>
            <person name="Schleicher M."/>
            <person name="Eichinger L."/>
            <person name="Platzer M."/>
            <person name="Noegel A.A."/>
            <person name="Schaap P."/>
            <person name="Gloeckner G."/>
        </authorList>
    </citation>
    <scope>NUCLEOTIDE SEQUENCE [LARGE SCALE GENOMIC DNA]</scope>
    <source>
        <strain evidence="2">ATCC 26659 / Pp 5 / PN500</strain>
    </source>
</reference>
<dbReference type="AlphaFoldDB" id="D3BFX9"/>
<dbReference type="InParanoid" id="D3BFX9"/>
<keyword evidence="2" id="KW-1185">Reference proteome</keyword>
<name>D3BFX9_HETP5</name>
<organism evidence="1 2">
    <name type="scientific">Heterostelium pallidum (strain ATCC 26659 / Pp 5 / PN500)</name>
    <name type="common">Cellular slime mold</name>
    <name type="synonym">Polysphondylium pallidum</name>
    <dbReference type="NCBI Taxonomy" id="670386"/>
    <lineage>
        <taxon>Eukaryota</taxon>
        <taxon>Amoebozoa</taxon>
        <taxon>Evosea</taxon>
        <taxon>Eumycetozoa</taxon>
        <taxon>Dictyostelia</taxon>
        <taxon>Acytosteliales</taxon>
        <taxon>Acytosteliaceae</taxon>
        <taxon>Heterostelium</taxon>
    </lineage>
</organism>
<protein>
    <submittedName>
        <fullName evidence="1">Uncharacterized protein</fullName>
    </submittedName>
</protein>